<feature type="domain" description="Nucleoside phosphorylase" evidence="6">
    <location>
        <begin position="13"/>
        <end position="255"/>
    </location>
</feature>
<dbReference type="SUPFAM" id="SSF53167">
    <property type="entry name" value="Purine and uridine phosphorylases"/>
    <property type="match status" value="1"/>
</dbReference>
<evidence type="ECO:0000256" key="3">
    <source>
        <dbReference type="ARBA" id="ARBA00022605"/>
    </source>
</evidence>
<keyword evidence="3" id="KW-0028">Amino-acid biosynthesis</keyword>
<name>A0A4P8IMB2_9BURK</name>
<dbReference type="Pfam" id="PF01048">
    <property type="entry name" value="PNP_UDP_1"/>
    <property type="match status" value="1"/>
</dbReference>
<dbReference type="PANTHER" id="PTHR46832:SF1">
    <property type="entry name" value="5'-METHYLTHIOADENOSINE_S-ADENOSYLHOMOCYSTEINE NUCLEOSIDASE"/>
    <property type="match status" value="1"/>
</dbReference>
<dbReference type="GO" id="GO:0019509">
    <property type="term" value="P:L-methionine salvage from methylthioadenosine"/>
    <property type="evidence" value="ECO:0007669"/>
    <property type="project" value="UniProtKB-UniPathway"/>
</dbReference>
<dbReference type="InterPro" id="IPR010049">
    <property type="entry name" value="MTA_SAH_Nsdase"/>
</dbReference>
<proteinExistence type="predicted"/>
<keyword evidence="5" id="KW-0486">Methionine biosynthesis</keyword>
<evidence type="ECO:0000256" key="2">
    <source>
        <dbReference type="ARBA" id="ARBA00011974"/>
    </source>
</evidence>
<comment type="pathway">
    <text evidence="1">Amino-acid biosynthesis; L-methionine biosynthesis via salvage pathway; S-methyl-5-thio-alpha-D-ribose 1-phosphate from S-methyl-5'-thioadenosine (hydrolase route): step 1/2.</text>
</comment>
<dbReference type="InterPro" id="IPR000845">
    <property type="entry name" value="Nucleoside_phosphorylase_d"/>
</dbReference>
<dbReference type="CDD" id="cd09008">
    <property type="entry name" value="MTAN"/>
    <property type="match status" value="1"/>
</dbReference>
<dbReference type="EMBL" id="CP040077">
    <property type="protein sequence ID" value="QCP50082.1"/>
    <property type="molecule type" value="Genomic_DNA"/>
</dbReference>
<evidence type="ECO:0000313" key="8">
    <source>
        <dbReference type="Proteomes" id="UP000298656"/>
    </source>
</evidence>
<dbReference type="Proteomes" id="UP000298656">
    <property type="component" value="Chromosome 1"/>
</dbReference>
<accession>A0A4P8IMB2</accession>
<sequence length="261" mass="27615">MSKETMAFKQRPLGVLAALPQELGDLVDAMRADGELRTVTVGRRDYHVGTVYGVPCVVTLARVGKVAAAATASALIHVFDVDAIVFTGVAGGVGSQVRVGDVVVANALLQHDLDASPLFPRYEVPLLGVTHFAAYAELADELAAACERFVADEGAALAERFRLHGARVHRGLVISGDRFVSSSEEVGALRAALPDALAVEMEGAAIAQVCYEHDVPCAIVRTISDTADDHATASFTSFLTDIAHAYSSGILRRFLEARSRA</sequence>
<keyword evidence="4 7" id="KW-0378">Hydrolase</keyword>
<keyword evidence="7" id="KW-0326">Glycosidase</keyword>
<evidence type="ECO:0000259" key="6">
    <source>
        <dbReference type="Pfam" id="PF01048"/>
    </source>
</evidence>
<dbReference type="GO" id="GO:0005829">
    <property type="term" value="C:cytosol"/>
    <property type="evidence" value="ECO:0007669"/>
    <property type="project" value="TreeGrafter"/>
</dbReference>
<dbReference type="Gene3D" id="3.40.50.1580">
    <property type="entry name" value="Nucleoside phosphorylase domain"/>
    <property type="match status" value="1"/>
</dbReference>
<dbReference type="GO" id="GO:0009164">
    <property type="term" value="P:nucleoside catabolic process"/>
    <property type="evidence" value="ECO:0007669"/>
    <property type="project" value="InterPro"/>
</dbReference>
<dbReference type="GO" id="GO:0019284">
    <property type="term" value="P:L-methionine salvage from S-adenosylmethionine"/>
    <property type="evidence" value="ECO:0007669"/>
    <property type="project" value="TreeGrafter"/>
</dbReference>
<dbReference type="RefSeq" id="WP_137332902.1">
    <property type="nucleotide sequence ID" value="NZ_CP040077.1"/>
</dbReference>
<dbReference type="InterPro" id="IPR035994">
    <property type="entry name" value="Nucleoside_phosphorylase_sf"/>
</dbReference>
<dbReference type="EC" id="3.2.2.9" evidence="2"/>
<dbReference type="NCBIfam" id="NF004079">
    <property type="entry name" value="PRK05584.1"/>
    <property type="match status" value="1"/>
</dbReference>
<dbReference type="OrthoDB" id="9792278at2"/>
<gene>
    <name evidence="7" type="ORF">FAZ95_13380</name>
</gene>
<evidence type="ECO:0000256" key="5">
    <source>
        <dbReference type="ARBA" id="ARBA00023167"/>
    </source>
</evidence>
<dbReference type="AlphaFoldDB" id="A0A4P8IMB2"/>
<dbReference type="PANTHER" id="PTHR46832">
    <property type="entry name" value="5'-METHYLTHIOADENOSINE/S-ADENOSYLHOMOCYSTEINE NUCLEOSIDASE"/>
    <property type="match status" value="1"/>
</dbReference>
<dbReference type="GO" id="GO:0008782">
    <property type="term" value="F:adenosylhomocysteine nucleosidase activity"/>
    <property type="evidence" value="ECO:0007669"/>
    <property type="project" value="UniProtKB-EC"/>
</dbReference>
<protein>
    <recommendedName>
        <fullName evidence="2">adenosylhomocysteine nucleosidase</fullName>
        <ecNumber evidence="2">3.2.2.9</ecNumber>
    </recommendedName>
</protein>
<keyword evidence="8" id="KW-1185">Reference proteome</keyword>
<dbReference type="KEGG" id="tvl:FAZ95_13380"/>
<evidence type="ECO:0000256" key="4">
    <source>
        <dbReference type="ARBA" id="ARBA00022801"/>
    </source>
</evidence>
<evidence type="ECO:0000313" key="7">
    <source>
        <dbReference type="EMBL" id="QCP50082.1"/>
    </source>
</evidence>
<reference evidence="7 8" key="1">
    <citation type="submission" date="2019-05" db="EMBL/GenBank/DDBJ databases">
        <title>Burkholderia sp. DHOD12, isolated from subtropical forest soil.</title>
        <authorList>
            <person name="Gao Z.-H."/>
            <person name="Qiu L.-H."/>
        </authorList>
    </citation>
    <scope>NUCLEOTIDE SEQUENCE [LARGE SCALE GENOMIC DNA]</scope>
    <source>
        <strain evidence="7 8">DHOD12</strain>
    </source>
</reference>
<dbReference type="NCBIfam" id="TIGR01704">
    <property type="entry name" value="MTA_SAH-Nsdase"/>
    <property type="match status" value="1"/>
</dbReference>
<organism evidence="7 8">
    <name type="scientific">Trinickia violacea</name>
    <dbReference type="NCBI Taxonomy" id="2571746"/>
    <lineage>
        <taxon>Bacteria</taxon>
        <taxon>Pseudomonadati</taxon>
        <taxon>Pseudomonadota</taxon>
        <taxon>Betaproteobacteria</taxon>
        <taxon>Burkholderiales</taxon>
        <taxon>Burkholderiaceae</taxon>
        <taxon>Trinickia</taxon>
    </lineage>
</organism>
<dbReference type="GO" id="GO:0008930">
    <property type="term" value="F:methylthioadenosine nucleosidase activity"/>
    <property type="evidence" value="ECO:0007669"/>
    <property type="project" value="InterPro"/>
</dbReference>
<evidence type="ECO:0000256" key="1">
    <source>
        <dbReference type="ARBA" id="ARBA00004945"/>
    </source>
</evidence>
<dbReference type="UniPathway" id="UPA00904">
    <property type="reaction ID" value="UER00871"/>
</dbReference>